<keyword evidence="2" id="KW-1133">Transmembrane helix</keyword>
<dbReference type="RefSeq" id="WP_344003478.1">
    <property type="nucleotide sequence ID" value="NZ_BAAAMY010000001.1"/>
</dbReference>
<keyword evidence="2" id="KW-0812">Transmembrane</keyword>
<sequence length="254" mass="26067">MTDRERPPHEAALIAGAVSGDLDPEGRRTYEALVAADPSVAAETASLREVWVRLGRMDRWVETDPDPSLTARVLGLSADDPDVPGGSRPVATPVALPPGPRPRGRWLLAAAAAVVLLVVGGATGTWLAGHDDGGTSAEPAAPTQGPPGTLGAVEPIDFAGEPAAVDIDASLVAHTWGTETVLDMDGFTPGEPYRVVLVGADGGEEQSGTFLGSEVRIACRMNGALLREDVDAVEIRDADGDVVATSDVPTVTAG</sequence>
<evidence type="ECO:0000256" key="1">
    <source>
        <dbReference type="SAM" id="MobiDB-lite"/>
    </source>
</evidence>
<reference evidence="3 4" key="1">
    <citation type="journal article" date="2019" name="Int. J. Syst. Evol. Microbiol.">
        <title>The Global Catalogue of Microorganisms (GCM) 10K type strain sequencing project: providing services to taxonomists for standard genome sequencing and annotation.</title>
        <authorList>
            <consortium name="The Broad Institute Genomics Platform"/>
            <consortium name="The Broad Institute Genome Sequencing Center for Infectious Disease"/>
            <person name="Wu L."/>
            <person name="Ma J."/>
        </authorList>
    </citation>
    <scope>NUCLEOTIDE SEQUENCE [LARGE SCALE GENOMIC DNA]</scope>
    <source>
        <strain evidence="3 4">JCM 14046</strain>
    </source>
</reference>
<evidence type="ECO:0008006" key="5">
    <source>
        <dbReference type="Google" id="ProtNLM"/>
    </source>
</evidence>
<accession>A0ABN2NZG1</accession>
<evidence type="ECO:0000256" key="2">
    <source>
        <dbReference type="SAM" id="Phobius"/>
    </source>
</evidence>
<dbReference type="Proteomes" id="UP001501612">
    <property type="component" value="Unassembled WGS sequence"/>
</dbReference>
<organism evidence="3 4">
    <name type="scientific">Nocardioides lentus</name>
    <dbReference type="NCBI Taxonomy" id="338077"/>
    <lineage>
        <taxon>Bacteria</taxon>
        <taxon>Bacillati</taxon>
        <taxon>Actinomycetota</taxon>
        <taxon>Actinomycetes</taxon>
        <taxon>Propionibacteriales</taxon>
        <taxon>Nocardioidaceae</taxon>
        <taxon>Nocardioides</taxon>
    </lineage>
</organism>
<name>A0ABN2NZG1_9ACTN</name>
<feature type="transmembrane region" description="Helical" evidence="2">
    <location>
        <begin position="106"/>
        <end position="128"/>
    </location>
</feature>
<dbReference type="EMBL" id="BAAAMY010000001">
    <property type="protein sequence ID" value="GAA1907857.1"/>
    <property type="molecule type" value="Genomic_DNA"/>
</dbReference>
<keyword evidence="4" id="KW-1185">Reference proteome</keyword>
<feature type="region of interest" description="Disordered" evidence="1">
    <location>
        <begin position="129"/>
        <end position="153"/>
    </location>
</feature>
<gene>
    <name evidence="3" type="ORF">GCM10009737_05910</name>
</gene>
<evidence type="ECO:0000313" key="3">
    <source>
        <dbReference type="EMBL" id="GAA1907857.1"/>
    </source>
</evidence>
<evidence type="ECO:0000313" key="4">
    <source>
        <dbReference type="Proteomes" id="UP001501612"/>
    </source>
</evidence>
<proteinExistence type="predicted"/>
<feature type="region of interest" description="Disordered" evidence="1">
    <location>
        <begin position="78"/>
        <end position="97"/>
    </location>
</feature>
<keyword evidence="2" id="KW-0472">Membrane</keyword>
<protein>
    <recommendedName>
        <fullName evidence="5">Anti-sigma factor</fullName>
    </recommendedName>
</protein>
<comment type="caution">
    <text evidence="3">The sequence shown here is derived from an EMBL/GenBank/DDBJ whole genome shotgun (WGS) entry which is preliminary data.</text>
</comment>